<evidence type="ECO:0000256" key="1">
    <source>
        <dbReference type="ARBA" id="ARBA00008520"/>
    </source>
</evidence>
<keyword evidence="6" id="KW-1185">Reference proteome</keyword>
<dbReference type="CDD" id="cd13585">
    <property type="entry name" value="PBP2_TMBP_like"/>
    <property type="match status" value="1"/>
</dbReference>
<evidence type="ECO:0000313" key="5">
    <source>
        <dbReference type="EMBL" id="MCZ8511556.1"/>
    </source>
</evidence>
<evidence type="ECO:0000256" key="3">
    <source>
        <dbReference type="ARBA" id="ARBA00022729"/>
    </source>
</evidence>
<dbReference type="SUPFAM" id="SSF53850">
    <property type="entry name" value="Periplasmic binding protein-like II"/>
    <property type="match status" value="1"/>
</dbReference>
<dbReference type="InterPro" id="IPR006059">
    <property type="entry name" value="SBP"/>
</dbReference>
<feature type="signal peptide" evidence="4">
    <location>
        <begin position="1"/>
        <end position="20"/>
    </location>
</feature>
<dbReference type="EMBL" id="JAQAGZ010000002">
    <property type="protein sequence ID" value="MCZ8511556.1"/>
    <property type="molecule type" value="Genomic_DNA"/>
</dbReference>
<dbReference type="Pfam" id="PF01547">
    <property type="entry name" value="SBP_bac_1"/>
    <property type="match status" value="1"/>
</dbReference>
<dbReference type="InterPro" id="IPR050490">
    <property type="entry name" value="Bact_solute-bd_prot1"/>
</dbReference>
<protein>
    <submittedName>
        <fullName evidence="5">Sugar ABC transporter substrate-binding protein</fullName>
    </submittedName>
</protein>
<dbReference type="Gene3D" id="3.40.190.10">
    <property type="entry name" value="Periplasmic binding protein-like II"/>
    <property type="match status" value="1"/>
</dbReference>
<keyword evidence="2" id="KW-0813">Transport</keyword>
<dbReference type="PANTHER" id="PTHR43649">
    <property type="entry name" value="ARABINOSE-BINDING PROTEIN-RELATED"/>
    <property type="match status" value="1"/>
</dbReference>
<proteinExistence type="inferred from homology"/>
<dbReference type="RefSeq" id="WP_269879954.1">
    <property type="nucleotide sequence ID" value="NZ_JAQAGZ010000002.1"/>
</dbReference>
<accession>A0ABT4Q3V7</accession>
<reference evidence="5 6" key="1">
    <citation type="submission" date="2022-12" db="EMBL/GenBank/DDBJ databases">
        <title>Draft genome sequence of Paenibacillus sp. dW9.</title>
        <authorList>
            <person name="Choi E.-W."/>
            <person name="Kim D.-U."/>
        </authorList>
    </citation>
    <scope>NUCLEOTIDE SEQUENCE [LARGE SCALE GENOMIC DNA]</scope>
    <source>
        <strain evidence="6">dW9</strain>
    </source>
</reference>
<organism evidence="5 6">
    <name type="scientific">Paenibacillus gyeongsangnamensis</name>
    <dbReference type="NCBI Taxonomy" id="3388067"/>
    <lineage>
        <taxon>Bacteria</taxon>
        <taxon>Bacillati</taxon>
        <taxon>Bacillota</taxon>
        <taxon>Bacilli</taxon>
        <taxon>Bacillales</taxon>
        <taxon>Paenibacillaceae</taxon>
        <taxon>Paenibacillus</taxon>
    </lineage>
</organism>
<feature type="chain" id="PRO_5046940812" evidence="4">
    <location>
        <begin position="21"/>
        <end position="456"/>
    </location>
</feature>
<evidence type="ECO:0000256" key="4">
    <source>
        <dbReference type="SAM" id="SignalP"/>
    </source>
</evidence>
<name>A0ABT4Q3V7_9BACL</name>
<keyword evidence="3 4" id="KW-0732">Signal</keyword>
<dbReference type="Proteomes" id="UP001527882">
    <property type="component" value="Unassembled WGS sequence"/>
</dbReference>
<evidence type="ECO:0000256" key="2">
    <source>
        <dbReference type="ARBA" id="ARBA00022448"/>
    </source>
</evidence>
<dbReference type="PANTHER" id="PTHR43649:SF34">
    <property type="entry name" value="ABC TRANSPORTER PERIPLASMIC-BINDING PROTEIN YCJN-RELATED"/>
    <property type="match status" value="1"/>
</dbReference>
<comment type="caution">
    <text evidence="5">The sequence shown here is derived from an EMBL/GenBank/DDBJ whole genome shotgun (WGS) entry which is preliminary data.</text>
</comment>
<dbReference type="PROSITE" id="PS51257">
    <property type="entry name" value="PROKAR_LIPOPROTEIN"/>
    <property type="match status" value="1"/>
</dbReference>
<sequence>MRWTGKASLALVFAASISLAGCGKAPGAAPGGNTAAGGAAPAKQSINMLYWPGPESDAMQKVVADYNKGQGTQDGVEVKMAPAPREGFWEKEAAMMSAGNKDVDVYMTASYKVGEQQNSLLPLDDKLGNGLNLFLKPTLDSLKVGGKTYGIPMDVSNHFMYYRKDLTDKLLSDPAWQAKYKEVSQKVVGKALDPKKPDDWNWDDFTATAAFFTKSLNADSPTQYGTALQGKNLEYNVQLWDDVLYSMGGTWFKDGKANFDTPETKKALAVYANIMKQQLSPASASTFEYPETNQAFQTGKAAVILQWSAAYHELSDKTKSPQVYDKVAIAPIPGDKHATHIHALAVGINNKSDKQDAALKWMKYLSTTNAMKMYAQNGGIPSVSDVLNSMKDTRPEFPFIATHVDKYGFVEDTSANVFPILGILAKDFSAAWAGQTDVDSAAKTAQKDVTALLEKK</sequence>
<gene>
    <name evidence="5" type="ORF">O9H85_03725</name>
</gene>
<comment type="similarity">
    <text evidence="1">Belongs to the bacterial solute-binding protein 1 family.</text>
</comment>
<evidence type="ECO:0000313" key="6">
    <source>
        <dbReference type="Proteomes" id="UP001527882"/>
    </source>
</evidence>